<dbReference type="AlphaFoldDB" id="A0A147JYR1"/>
<reference evidence="1 2" key="1">
    <citation type="journal article" date="2016" name="Nat. Microbiol.">
        <title>Genomic inference of the metabolism of cosmopolitan subsurface Archaea, Hadesarchaea.</title>
        <authorList>
            <person name="Baker B.J."/>
            <person name="Saw J.H."/>
            <person name="Lind A.E."/>
            <person name="Lazar C.S."/>
            <person name="Hinrichs K.-U."/>
            <person name="Teske A.P."/>
            <person name="Ettema T.J."/>
        </authorList>
    </citation>
    <scope>NUCLEOTIDE SEQUENCE [LARGE SCALE GENOMIC DNA]</scope>
</reference>
<evidence type="ECO:0000313" key="1">
    <source>
        <dbReference type="EMBL" id="KUO41743.1"/>
    </source>
</evidence>
<organism evidence="1 2">
    <name type="scientific">Hadarchaeum yellowstonense</name>
    <dbReference type="NCBI Taxonomy" id="1776334"/>
    <lineage>
        <taxon>Archaea</taxon>
        <taxon>Methanobacteriati</taxon>
        <taxon>Candidatus Hadarchaeota</taxon>
        <taxon>Candidatus Hadarchaeia</taxon>
        <taxon>Candidatus Hadarchaeales</taxon>
        <taxon>Candidatus Hadarchaeaceae</taxon>
        <taxon>Candidatus Hadarchaeum</taxon>
    </lineage>
</organism>
<name>A0A147JYR1_HADYE</name>
<dbReference type="EMBL" id="LQMQ01000015">
    <property type="protein sequence ID" value="KUO41743.1"/>
    <property type="molecule type" value="Genomic_DNA"/>
</dbReference>
<gene>
    <name evidence="1" type="ORF">APZ16_03850</name>
</gene>
<proteinExistence type="predicted"/>
<accession>A0A147JYR1</accession>
<dbReference type="Proteomes" id="UP000074294">
    <property type="component" value="Unassembled WGS sequence"/>
</dbReference>
<evidence type="ECO:0000313" key="2">
    <source>
        <dbReference type="Proteomes" id="UP000074294"/>
    </source>
</evidence>
<protein>
    <submittedName>
        <fullName evidence="1">Uncharacterized protein</fullName>
    </submittedName>
</protein>
<sequence length="124" mass="13357">MGARWLEMRERMVLPKVGLFACFSGGSNTGSLTGMAALEAVERLGSEELLADKGIVPDVYLNLEKNLHLAKHGPFSSLAFDDYKVTRVADAIVAAVNRCLAGLEARSKKVKLNLLGGNQGWRPG</sequence>
<comment type="caution">
    <text evidence="1">The sequence shown here is derived from an EMBL/GenBank/DDBJ whole genome shotgun (WGS) entry which is preliminary data.</text>
</comment>
<dbReference type="STRING" id="1776334.APZ16_03850"/>